<dbReference type="AlphaFoldDB" id="A0A0L7R123"/>
<dbReference type="GO" id="GO:0003697">
    <property type="term" value="F:single-stranded DNA binding"/>
    <property type="evidence" value="ECO:0007669"/>
    <property type="project" value="TreeGrafter"/>
</dbReference>
<evidence type="ECO:0000313" key="6">
    <source>
        <dbReference type="EMBL" id="KOC64555.1"/>
    </source>
</evidence>
<keyword evidence="4" id="KW-0539">Nucleus</keyword>
<evidence type="ECO:0000256" key="4">
    <source>
        <dbReference type="ARBA" id="ARBA00023242"/>
    </source>
</evidence>
<dbReference type="InterPro" id="IPR012340">
    <property type="entry name" value="NA-bd_OB-fold"/>
</dbReference>
<dbReference type="Proteomes" id="UP000053825">
    <property type="component" value="Unassembled WGS sequence"/>
</dbReference>
<organism evidence="6 7">
    <name type="scientific">Habropoda laboriosa</name>
    <dbReference type="NCBI Taxonomy" id="597456"/>
    <lineage>
        <taxon>Eukaryota</taxon>
        <taxon>Metazoa</taxon>
        <taxon>Ecdysozoa</taxon>
        <taxon>Arthropoda</taxon>
        <taxon>Hexapoda</taxon>
        <taxon>Insecta</taxon>
        <taxon>Pterygota</taxon>
        <taxon>Neoptera</taxon>
        <taxon>Endopterygota</taxon>
        <taxon>Hymenoptera</taxon>
        <taxon>Apocrita</taxon>
        <taxon>Aculeata</taxon>
        <taxon>Apoidea</taxon>
        <taxon>Anthophila</taxon>
        <taxon>Apidae</taxon>
        <taxon>Habropoda</taxon>
    </lineage>
</organism>
<dbReference type="GO" id="GO:0006260">
    <property type="term" value="P:DNA replication"/>
    <property type="evidence" value="ECO:0007669"/>
    <property type="project" value="TreeGrafter"/>
</dbReference>
<feature type="domain" description="Replication protein A C-terminal" evidence="5">
    <location>
        <begin position="160"/>
        <end position="241"/>
    </location>
</feature>
<dbReference type="OrthoDB" id="25571at2759"/>
<keyword evidence="7" id="KW-1185">Reference proteome</keyword>
<sequence length="249" mass="28497">MWSSNLDTSASFEGGFLNNSRKGGQDDVKLRRVQTLIPVMIKHLLSASSTEETKFWNIPARMFIILGLVRNVEETATKISYDVEDQTVLFSLIFSFFVLIYLDHTVQINTYIRIIGLLREQNDKRHILILRMFPMQDLNELTNHILEVTYTALKAEAMAKTNKELENNPNVKVHEVPNEDSPYYGMTGDQTLVYKIIHAENDSESGIERSGIKAQVPKRILSEIDNILDFLVSEGHIYTTSTDNHFKTT</sequence>
<dbReference type="EMBL" id="KQ414668">
    <property type="protein sequence ID" value="KOC64555.1"/>
    <property type="molecule type" value="Genomic_DNA"/>
</dbReference>
<reference evidence="6 7" key="1">
    <citation type="submission" date="2015-07" db="EMBL/GenBank/DDBJ databases">
        <title>The genome of Habropoda laboriosa.</title>
        <authorList>
            <person name="Pan H."/>
            <person name="Kapheim K."/>
        </authorList>
    </citation>
    <scope>NUCLEOTIDE SEQUENCE [LARGE SCALE GENOMIC DNA]</scope>
    <source>
        <strain evidence="6">0110345459</strain>
    </source>
</reference>
<evidence type="ECO:0000313" key="7">
    <source>
        <dbReference type="Proteomes" id="UP000053825"/>
    </source>
</evidence>
<dbReference type="Gene3D" id="2.40.50.140">
    <property type="entry name" value="Nucleic acid-binding proteins"/>
    <property type="match status" value="1"/>
</dbReference>
<dbReference type="InterPro" id="IPR040260">
    <property type="entry name" value="RFA2-like"/>
</dbReference>
<dbReference type="GO" id="GO:0000781">
    <property type="term" value="C:chromosome, telomeric region"/>
    <property type="evidence" value="ECO:0007669"/>
    <property type="project" value="TreeGrafter"/>
</dbReference>
<gene>
    <name evidence="6" type="ORF">WH47_12019</name>
</gene>
<dbReference type="Gene3D" id="1.10.10.10">
    <property type="entry name" value="Winged helix-like DNA-binding domain superfamily/Winged helix DNA-binding domain"/>
    <property type="match status" value="1"/>
</dbReference>
<evidence type="ECO:0000256" key="2">
    <source>
        <dbReference type="ARBA" id="ARBA00007815"/>
    </source>
</evidence>
<proteinExistence type="inferred from homology"/>
<accession>A0A0L7R123</accession>
<dbReference type="GO" id="GO:0000724">
    <property type="term" value="P:double-strand break repair via homologous recombination"/>
    <property type="evidence" value="ECO:0007669"/>
    <property type="project" value="TreeGrafter"/>
</dbReference>
<keyword evidence="3" id="KW-0238">DNA-binding</keyword>
<dbReference type="PANTHER" id="PTHR13989:SF16">
    <property type="entry name" value="REPLICATION PROTEIN A2"/>
    <property type="match status" value="1"/>
</dbReference>
<dbReference type="GO" id="GO:0006289">
    <property type="term" value="P:nucleotide-excision repair"/>
    <property type="evidence" value="ECO:0007669"/>
    <property type="project" value="TreeGrafter"/>
</dbReference>
<name>A0A0L7R123_9HYME</name>
<dbReference type="STRING" id="597456.A0A0L7R123"/>
<evidence type="ECO:0000256" key="1">
    <source>
        <dbReference type="ARBA" id="ARBA00004123"/>
    </source>
</evidence>
<dbReference type="Pfam" id="PF08784">
    <property type="entry name" value="RPA_C"/>
    <property type="match status" value="1"/>
</dbReference>
<dbReference type="GO" id="GO:0005662">
    <property type="term" value="C:DNA replication factor A complex"/>
    <property type="evidence" value="ECO:0007669"/>
    <property type="project" value="TreeGrafter"/>
</dbReference>
<evidence type="ECO:0000259" key="5">
    <source>
        <dbReference type="Pfam" id="PF08784"/>
    </source>
</evidence>
<dbReference type="InterPro" id="IPR014892">
    <property type="entry name" value="RPA_C"/>
</dbReference>
<dbReference type="SUPFAM" id="SSF46785">
    <property type="entry name" value="Winged helix' DNA-binding domain"/>
    <property type="match status" value="1"/>
</dbReference>
<dbReference type="InterPro" id="IPR036390">
    <property type="entry name" value="WH_DNA-bd_sf"/>
</dbReference>
<dbReference type="SUPFAM" id="SSF50249">
    <property type="entry name" value="Nucleic acid-binding proteins"/>
    <property type="match status" value="1"/>
</dbReference>
<dbReference type="InterPro" id="IPR036388">
    <property type="entry name" value="WH-like_DNA-bd_sf"/>
</dbReference>
<protein>
    <submittedName>
        <fullName evidence="6">Replication protein A 32 kDa subunit</fullName>
    </submittedName>
</protein>
<dbReference type="PANTHER" id="PTHR13989">
    <property type="entry name" value="REPLICATION PROTEIN A-RELATED"/>
    <property type="match status" value="1"/>
</dbReference>
<evidence type="ECO:0000256" key="3">
    <source>
        <dbReference type="ARBA" id="ARBA00023125"/>
    </source>
</evidence>
<comment type="similarity">
    <text evidence="2">Belongs to the replication factor A protein 2 family.</text>
</comment>
<dbReference type="GO" id="GO:0035861">
    <property type="term" value="C:site of double-strand break"/>
    <property type="evidence" value="ECO:0007669"/>
    <property type="project" value="TreeGrafter"/>
</dbReference>
<comment type="subcellular location">
    <subcellularLocation>
        <location evidence="1">Nucleus</location>
    </subcellularLocation>
</comment>